<proteinExistence type="predicted"/>
<dbReference type="EMBL" id="GEGO01000941">
    <property type="protein sequence ID" value="JAR94463.1"/>
    <property type="molecule type" value="Transcribed_RNA"/>
</dbReference>
<dbReference type="AlphaFoldDB" id="A0A147BUM5"/>
<reference evidence="1" key="1">
    <citation type="journal article" date="2018" name="PLoS Negl. Trop. Dis.">
        <title>Sialome diversity of ticks revealed by RNAseq of single tick salivary glands.</title>
        <authorList>
            <person name="Perner J."/>
            <person name="Kropackova S."/>
            <person name="Kopacek P."/>
            <person name="Ribeiro J.M."/>
        </authorList>
    </citation>
    <scope>NUCLEOTIDE SEQUENCE</scope>
    <source>
        <strain evidence="1">Siblings of single egg batch collected in Ceske Budejovice</strain>
        <tissue evidence="1">Salivary glands</tissue>
    </source>
</reference>
<protein>
    <submittedName>
        <fullName evidence="1">Putative secreted protein</fullName>
    </submittedName>
</protein>
<accession>A0A147BUM5</accession>
<evidence type="ECO:0000313" key="1">
    <source>
        <dbReference type="EMBL" id="JAR94463.1"/>
    </source>
</evidence>
<organism evidence="1">
    <name type="scientific">Ixodes ricinus</name>
    <name type="common">Common tick</name>
    <name type="synonym">Acarus ricinus</name>
    <dbReference type="NCBI Taxonomy" id="34613"/>
    <lineage>
        <taxon>Eukaryota</taxon>
        <taxon>Metazoa</taxon>
        <taxon>Ecdysozoa</taxon>
        <taxon>Arthropoda</taxon>
        <taxon>Chelicerata</taxon>
        <taxon>Arachnida</taxon>
        <taxon>Acari</taxon>
        <taxon>Parasitiformes</taxon>
        <taxon>Ixodida</taxon>
        <taxon>Ixodoidea</taxon>
        <taxon>Ixodidae</taxon>
        <taxon>Ixodinae</taxon>
        <taxon>Ixodes</taxon>
    </lineage>
</organism>
<sequence>MLMAVSCLSPVRTQILMSALSKSATVSGTPSCSLSSMAVDPRSDRFVSMSCAASSILRSLNWIDVTALWYEAFHSS</sequence>
<name>A0A147BUM5_IXORI</name>